<gene>
    <name evidence="17" type="ORF">g.34946</name>
</gene>
<keyword evidence="7" id="KW-0274">FAD</keyword>
<dbReference type="Pfam" id="PF00175">
    <property type="entry name" value="NAD_binding_1"/>
    <property type="match status" value="1"/>
</dbReference>
<dbReference type="PANTHER" id="PTHR19384">
    <property type="entry name" value="NITRIC OXIDE SYNTHASE-RELATED"/>
    <property type="match status" value="1"/>
</dbReference>
<evidence type="ECO:0000256" key="2">
    <source>
        <dbReference type="ARBA" id="ARBA00001974"/>
    </source>
</evidence>
<dbReference type="GO" id="GO:0050667">
    <property type="term" value="P:homocysteine metabolic process"/>
    <property type="evidence" value="ECO:0007669"/>
    <property type="project" value="TreeGrafter"/>
</dbReference>
<feature type="region of interest" description="Disordered" evidence="13">
    <location>
        <begin position="102"/>
        <end position="189"/>
    </location>
</feature>
<keyword evidence="9" id="KW-0560">Oxidoreductase</keyword>
<evidence type="ECO:0000256" key="11">
    <source>
        <dbReference type="ARBA" id="ARBA00039088"/>
    </source>
</evidence>
<sequence length="872" mass="90513">METTRITPSILAAASILVLPFVLPRLFLLATVVVGAGIAWLLNSPPPARPRAFQEATQAGAAHTTPKSKLVARAVAPTKLSDAQGQTDDNFEQRGTQLDATPLDQNAAAGGGGTQPTTAQPASVKDSAGHGPGPGSPEPESDTSSTPAPSPAAAPQPPDQASRDTTASPAGPAPSKLDGGGAAPKAAAPPAAAGGAAILARLRAQRAGGRGGGAAGAAAGGGVSAPKPVTVLYGSQTGTAQEIAQNIGGRARELGLVAKVAALDEFGLDALTPATVPVLVLVSSSTGDGDPPDNAARFYGQIKKRGQQPDRLKGMTFTVLGLGDSNYTQFCRVPRALRSQVLALGAGEFHPGKDADEVDGLEDVVEAWLDQMLPALKRACLPTVAAEAASEGLKEPVPPEHAASTKPVPLPECRIEVEWLTDRSATQAVLDKEAAGATAEEVGHRDPEGLYSPEQSFHAPLIAARWLTTSAAGDRRVLHCELGVEGSGARTHPGDSLGVKPANPPALVSALAARLGLEASAVFDVRPRPGVATQHLLPHLHTPCSIGHALTESVDIAAPPRKSLLRLLAEHCAGEEARQTLLRWTSRAGRDEYAKEVLEGRPSLLDLLTRFDSRPPLAPLLDALPALVPRLYSIANAAVAQPGKVAMALSIVRFTKACGTEHEGVATTWLERTAAPLLQGSWKGTEGPTPAVPRIPIYFRSGGAFRPPASLEGPVIMLGPGTGVAPFIGFLQDRRHRLAAAAPGFEAGPSWLFFGCRHPDQDYLYKQELEEFEADGTLSRLSVAFSRQQARKVYVQHLVERHAHELAALLAHPAASIFVCGDGASMATGVNEALARVLTGPGAFASGADWKAGAAALAAMAREGRYVRDIWS</sequence>
<keyword evidence="14" id="KW-0812">Transmembrane</keyword>
<keyword evidence="5" id="KW-0288">FMN</keyword>
<evidence type="ECO:0000256" key="7">
    <source>
        <dbReference type="ARBA" id="ARBA00022827"/>
    </source>
</evidence>
<evidence type="ECO:0000256" key="5">
    <source>
        <dbReference type="ARBA" id="ARBA00022643"/>
    </source>
</evidence>
<dbReference type="InterPro" id="IPR001709">
    <property type="entry name" value="Flavoprot_Pyr_Nucl_cyt_Rdtase"/>
</dbReference>
<evidence type="ECO:0000256" key="1">
    <source>
        <dbReference type="ARBA" id="ARBA00001917"/>
    </source>
</evidence>
<dbReference type="InterPro" id="IPR029039">
    <property type="entry name" value="Flavoprotein-like_sf"/>
</dbReference>
<dbReference type="GO" id="GO:0030586">
    <property type="term" value="F:[methionine synthase] reductase (NADPH) activity"/>
    <property type="evidence" value="ECO:0007669"/>
    <property type="project" value="UniProtKB-EC"/>
</dbReference>
<comment type="cofactor">
    <cofactor evidence="2">
        <name>FAD</name>
        <dbReference type="ChEBI" id="CHEBI:57692"/>
    </cofactor>
</comment>
<keyword evidence="6" id="KW-0949">S-adenosyl-L-methionine</keyword>
<evidence type="ECO:0000256" key="12">
    <source>
        <dbReference type="ARBA" id="ARBA00040659"/>
    </source>
</evidence>
<keyword evidence="14" id="KW-0472">Membrane</keyword>
<dbReference type="FunFam" id="3.40.50.80:FF:000001">
    <property type="entry name" value="NADPH--cytochrome P450 reductase 1"/>
    <property type="match status" value="1"/>
</dbReference>
<feature type="region of interest" description="Disordered" evidence="13">
    <location>
        <begin position="49"/>
        <end position="68"/>
    </location>
</feature>
<dbReference type="InterPro" id="IPR023173">
    <property type="entry name" value="NADPH_Cyt_P450_Rdtase_alpha"/>
</dbReference>
<dbReference type="Pfam" id="PF00667">
    <property type="entry name" value="FAD_binding_1"/>
    <property type="match status" value="1"/>
</dbReference>
<comment type="cofactor">
    <cofactor evidence="1">
        <name>FMN</name>
        <dbReference type="ChEBI" id="CHEBI:58210"/>
    </cofactor>
</comment>
<dbReference type="Gene3D" id="2.40.30.10">
    <property type="entry name" value="Translation factors"/>
    <property type="match status" value="1"/>
</dbReference>
<evidence type="ECO:0000256" key="14">
    <source>
        <dbReference type="SAM" id="Phobius"/>
    </source>
</evidence>
<dbReference type="EC" id="1.16.1.8" evidence="11"/>
<dbReference type="SUPFAM" id="SSF63380">
    <property type="entry name" value="Riboflavin synthase domain-like"/>
    <property type="match status" value="1"/>
</dbReference>
<dbReference type="InterPro" id="IPR001094">
    <property type="entry name" value="Flavdoxin-like"/>
</dbReference>
<dbReference type="SUPFAM" id="SSF52218">
    <property type="entry name" value="Flavoproteins"/>
    <property type="match status" value="1"/>
</dbReference>
<dbReference type="GO" id="GO:0010181">
    <property type="term" value="F:FMN binding"/>
    <property type="evidence" value="ECO:0007669"/>
    <property type="project" value="InterPro"/>
</dbReference>
<evidence type="ECO:0000256" key="13">
    <source>
        <dbReference type="SAM" id="MobiDB-lite"/>
    </source>
</evidence>
<keyword evidence="8" id="KW-0521">NADP</keyword>
<accession>A0A1D1ZMS8</accession>
<evidence type="ECO:0000256" key="4">
    <source>
        <dbReference type="ARBA" id="ARBA00022630"/>
    </source>
</evidence>
<dbReference type="Gene3D" id="1.20.990.10">
    <property type="entry name" value="NADPH-cytochrome p450 Reductase, Chain A, domain 3"/>
    <property type="match status" value="1"/>
</dbReference>
<dbReference type="PRINTS" id="PR00371">
    <property type="entry name" value="FPNCR"/>
</dbReference>
<evidence type="ECO:0000256" key="10">
    <source>
        <dbReference type="ARBA" id="ARBA00023167"/>
    </source>
</evidence>
<dbReference type="InterPro" id="IPR039261">
    <property type="entry name" value="FNR_nucleotide-bd"/>
</dbReference>
<evidence type="ECO:0000259" key="16">
    <source>
        <dbReference type="PROSITE" id="PS51384"/>
    </source>
</evidence>
<dbReference type="PROSITE" id="PS51384">
    <property type="entry name" value="FAD_FR"/>
    <property type="match status" value="1"/>
</dbReference>
<evidence type="ECO:0000256" key="3">
    <source>
        <dbReference type="ARBA" id="ARBA00022605"/>
    </source>
</evidence>
<dbReference type="GO" id="GO:0050660">
    <property type="term" value="F:flavin adenine dinucleotide binding"/>
    <property type="evidence" value="ECO:0007669"/>
    <property type="project" value="TreeGrafter"/>
</dbReference>
<feature type="domain" description="Flavodoxin-like" evidence="15">
    <location>
        <begin position="229"/>
        <end position="373"/>
    </location>
</feature>
<dbReference type="PROSITE" id="PS50902">
    <property type="entry name" value="FLAVODOXIN_LIKE"/>
    <property type="match status" value="1"/>
</dbReference>
<dbReference type="PRINTS" id="PR00369">
    <property type="entry name" value="FLAVODOXIN"/>
</dbReference>
<dbReference type="EMBL" id="GDKF01010318">
    <property type="protein sequence ID" value="JAT68304.1"/>
    <property type="molecule type" value="Transcribed_RNA"/>
</dbReference>
<evidence type="ECO:0000256" key="9">
    <source>
        <dbReference type="ARBA" id="ARBA00023002"/>
    </source>
</evidence>
<dbReference type="InterPro" id="IPR003097">
    <property type="entry name" value="CysJ-like_FAD-binding"/>
</dbReference>
<dbReference type="InterPro" id="IPR001433">
    <property type="entry name" value="OxRdtase_FAD/NAD-bd"/>
</dbReference>
<feature type="domain" description="FAD-binding FR-type" evidence="16">
    <location>
        <begin position="454"/>
        <end position="708"/>
    </location>
</feature>
<feature type="compositionally biased region" description="Pro residues" evidence="13">
    <location>
        <begin position="148"/>
        <end position="158"/>
    </location>
</feature>
<dbReference type="InterPro" id="IPR008254">
    <property type="entry name" value="Flavodoxin/NO_synth"/>
</dbReference>
<keyword evidence="10" id="KW-0486">Methionine biosynthesis</keyword>
<keyword evidence="3" id="KW-0028">Amino-acid biosynthesis</keyword>
<proteinExistence type="predicted"/>
<dbReference type="Gene3D" id="3.40.50.360">
    <property type="match status" value="1"/>
</dbReference>
<evidence type="ECO:0000259" key="15">
    <source>
        <dbReference type="PROSITE" id="PS50902"/>
    </source>
</evidence>
<dbReference type="SUPFAM" id="SSF52343">
    <property type="entry name" value="Ferredoxin reductase-like, C-terminal NADP-linked domain"/>
    <property type="match status" value="1"/>
</dbReference>
<dbReference type="PANTHER" id="PTHR19384:SF84">
    <property type="entry name" value="METHIONINE SYNTHASE REDUCTASE"/>
    <property type="match status" value="1"/>
</dbReference>
<keyword evidence="4" id="KW-0285">Flavoprotein</keyword>
<feature type="transmembrane region" description="Helical" evidence="14">
    <location>
        <begin position="12"/>
        <end position="42"/>
    </location>
</feature>
<dbReference type="GO" id="GO:0005829">
    <property type="term" value="C:cytosol"/>
    <property type="evidence" value="ECO:0007669"/>
    <property type="project" value="TreeGrafter"/>
</dbReference>
<dbReference type="GO" id="GO:0009086">
    <property type="term" value="P:methionine biosynthetic process"/>
    <property type="evidence" value="ECO:0007669"/>
    <property type="project" value="UniProtKB-KW"/>
</dbReference>
<dbReference type="Pfam" id="PF00258">
    <property type="entry name" value="Flavodoxin_1"/>
    <property type="match status" value="1"/>
</dbReference>
<name>A0A1D1ZMS8_AUXPR</name>
<organism evidence="17">
    <name type="scientific">Auxenochlorella protothecoides</name>
    <name type="common">Green microalga</name>
    <name type="synonym">Chlorella protothecoides</name>
    <dbReference type="NCBI Taxonomy" id="3075"/>
    <lineage>
        <taxon>Eukaryota</taxon>
        <taxon>Viridiplantae</taxon>
        <taxon>Chlorophyta</taxon>
        <taxon>core chlorophytes</taxon>
        <taxon>Trebouxiophyceae</taxon>
        <taxon>Chlorellales</taxon>
        <taxon>Chlorellaceae</taxon>
        <taxon>Auxenochlorella</taxon>
    </lineage>
</organism>
<evidence type="ECO:0000256" key="6">
    <source>
        <dbReference type="ARBA" id="ARBA00022691"/>
    </source>
</evidence>
<reference evidence="17" key="1">
    <citation type="submission" date="2015-08" db="EMBL/GenBank/DDBJ databases">
        <authorList>
            <person name="Babu N.S."/>
            <person name="Beckwith C.J."/>
            <person name="Beseler K.G."/>
            <person name="Brison A."/>
            <person name="Carone J.V."/>
            <person name="Caskin T.P."/>
            <person name="Diamond M."/>
            <person name="Durham M.E."/>
            <person name="Foxe J.M."/>
            <person name="Go M."/>
            <person name="Henderson B.A."/>
            <person name="Jones I.B."/>
            <person name="McGettigan J.A."/>
            <person name="Micheletti S.J."/>
            <person name="Nasrallah M.E."/>
            <person name="Ortiz D."/>
            <person name="Piller C.R."/>
            <person name="Privatt S.R."/>
            <person name="Schneider S.L."/>
            <person name="Sharp S."/>
            <person name="Smith T.C."/>
            <person name="Stanton J.D."/>
            <person name="Ullery H.E."/>
            <person name="Wilson R.J."/>
            <person name="Serrano M.G."/>
            <person name="Buck G."/>
            <person name="Lee V."/>
            <person name="Wang Y."/>
            <person name="Carvalho R."/>
            <person name="Voegtly L."/>
            <person name="Shi R."/>
            <person name="Duckworth R."/>
            <person name="Johnson A."/>
            <person name="Loviza R."/>
            <person name="Walstead R."/>
            <person name="Shah Z."/>
            <person name="Kiflezghi M."/>
            <person name="Wade K."/>
            <person name="Ball S.L."/>
            <person name="Bradley K.W."/>
            <person name="Asai D.J."/>
            <person name="Bowman C.A."/>
            <person name="Russell D.A."/>
            <person name="Pope W.H."/>
            <person name="Jacobs-Sera D."/>
            <person name="Hendrix R.W."/>
            <person name="Hatfull G.F."/>
        </authorList>
    </citation>
    <scope>NUCLEOTIDE SEQUENCE</scope>
</reference>
<dbReference type="Gene3D" id="3.40.50.80">
    <property type="entry name" value="Nucleotide-binding domain of ferredoxin-NADP reductase (FNR) module"/>
    <property type="match status" value="1"/>
</dbReference>
<dbReference type="InterPro" id="IPR017927">
    <property type="entry name" value="FAD-bd_FR_type"/>
</dbReference>
<dbReference type="AlphaFoldDB" id="A0A1D1ZMS8"/>
<keyword evidence="14" id="KW-1133">Transmembrane helix</keyword>
<protein>
    <recommendedName>
        <fullName evidence="12">Methionine synthase reductase</fullName>
        <ecNumber evidence="11">1.16.1.8</ecNumber>
    </recommendedName>
</protein>
<evidence type="ECO:0000256" key="8">
    <source>
        <dbReference type="ARBA" id="ARBA00022857"/>
    </source>
</evidence>
<dbReference type="InterPro" id="IPR017938">
    <property type="entry name" value="Riboflavin_synthase-like_b-brl"/>
</dbReference>
<evidence type="ECO:0000313" key="17">
    <source>
        <dbReference type="EMBL" id="JAT68304.1"/>
    </source>
</evidence>